<dbReference type="Gene3D" id="1.10.3210.10">
    <property type="entry name" value="Hypothetical protein af1432"/>
    <property type="match status" value="1"/>
</dbReference>
<dbReference type="SUPFAM" id="SSF109604">
    <property type="entry name" value="HD-domain/PDEase-like"/>
    <property type="match status" value="1"/>
</dbReference>
<keyword evidence="4" id="KW-1185">Reference proteome</keyword>
<dbReference type="Pfam" id="PF08668">
    <property type="entry name" value="HDOD"/>
    <property type="match status" value="1"/>
</dbReference>
<feature type="domain" description="EAL" evidence="1">
    <location>
        <begin position="1"/>
        <end position="213"/>
    </location>
</feature>
<dbReference type="RefSeq" id="WP_344505795.1">
    <property type="nucleotide sequence ID" value="NZ_BAAAQD010000013.1"/>
</dbReference>
<dbReference type="EMBL" id="BAAAQD010000013">
    <property type="protein sequence ID" value="GAA1534931.1"/>
    <property type="molecule type" value="Genomic_DNA"/>
</dbReference>
<evidence type="ECO:0000259" key="1">
    <source>
        <dbReference type="PROSITE" id="PS50883"/>
    </source>
</evidence>
<dbReference type="InterPro" id="IPR001633">
    <property type="entry name" value="EAL_dom"/>
</dbReference>
<dbReference type="Proteomes" id="UP001501470">
    <property type="component" value="Unassembled WGS sequence"/>
</dbReference>
<organism evidence="3 4">
    <name type="scientific">Dactylosporangium maewongense</name>
    <dbReference type="NCBI Taxonomy" id="634393"/>
    <lineage>
        <taxon>Bacteria</taxon>
        <taxon>Bacillati</taxon>
        <taxon>Actinomycetota</taxon>
        <taxon>Actinomycetes</taxon>
        <taxon>Micromonosporales</taxon>
        <taxon>Micromonosporaceae</taxon>
        <taxon>Dactylosporangium</taxon>
    </lineage>
</organism>
<dbReference type="PIRSF" id="PIRSF003180">
    <property type="entry name" value="DiGMPpdiest_YuxH"/>
    <property type="match status" value="1"/>
</dbReference>
<name>A0ABP4M021_9ACTN</name>
<dbReference type="InterPro" id="IPR035919">
    <property type="entry name" value="EAL_sf"/>
</dbReference>
<dbReference type="PROSITE" id="PS51833">
    <property type="entry name" value="HDOD"/>
    <property type="match status" value="1"/>
</dbReference>
<dbReference type="InterPro" id="IPR013976">
    <property type="entry name" value="HDOD"/>
</dbReference>
<dbReference type="InterPro" id="IPR014408">
    <property type="entry name" value="dGMP_Pdiesterase_EAL/HD-GYP"/>
</dbReference>
<evidence type="ECO:0000259" key="2">
    <source>
        <dbReference type="PROSITE" id="PS51833"/>
    </source>
</evidence>
<dbReference type="Gene3D" id="3.20.20.450">
    <property type="entry name" value="EAL domain"/>
    <property type="match status" value="1"/>
</dbReference>
<dbReference type="PANTHER" id="PTHR33525:SF4">
    <property type="entry name" value="CYCLIC DI-GMP PHOSPHODIESTERASE CDGJ"/>
    <property type="match status" value="1"/>
</dbReference>
<gene>
    <name evidence="3" type="ORF">GCM10009827_061390</name>
</gene>
<dbReference type="InterPro" id="IPR052340">
    <property type="entry name" value="RNase_Y/CdgJ"/>
</dbReference>
<feature type="domain" description="HDOD" evidence="2">
    <location>
        <begin position="207"/>
        <end position="396"/>
    </location>
</feature>
<reference evidence="4" key="1">
    <citation type="journal article" date="2019" name="Int. J. Syst. Evol. Microbiol.">
        <title>The Global Catalogue of Microorganisms (GCM) 10K type strain sequencing project: providing services to taxonomists for standard genome sequencing and annotation.</title>
        <authorList>
            <consortium name="The Broad Institute Genomics Platform"/>
            <consortium name="The Broad Institute Genome Sequencing Center for Infectious Disease"/>
            <person name="Wu L."/>
            <person name="Ma J."/>
        </authorList>
    </citation>
    <scope>NUCLEOTIDE SEQUENCE [LARGE SCALE GENOMIC DNA]</scope>
    <source>
        <strain evidence="4">JCM 15933</strain>
    </source>
</reference>
<dbReference type="SUPFAM" id="SSF141868">
    <property type="entry name" value="EAL domain-like"/>
    <property type="match status" value="1"/>
</dbReference>
<evidence type="ECO:0000313" key="4">
    <source>
        <dbReference type="Proteomes" id="UP001501470"/>
    </source>
</evidence>
<sequence>MSNVIPEVADVHVGRQAIYDRQGDVAAYELLFRDGPRAGAATDGGSFATSQVMVAAFTTVGVEELAGGRPCFINLTADFLLGELPVPFAPGHAVLEVLETVDVDDRLVEGVAALVGRGYVIALDDFVPGSGHERLFALASYVKVDFLGTTDAQRRAILAARAAHPHLRFVAERLETADDVAEAKALGFELFQGYALSRPAVVSARTLSASRLRCVHLLGLLMAPDVGLDRVVSIVSGDPALSYRMLKAVNAAAAGAAHRVSSVHEAVVMLGTAQIRDWVTLMLVGDLTEAGEEQTADILVHAQLCRLIAESTGVDGDEAFTAGLLDAVAGLLGLPIEALAGSLPLAPAVRDGLLHGAGALGDVLAAVGAHERGAPTRGGGNLLIKHLAALAWATRTTQAVRSA</sequence>
<evidence type="ECO:0000313" key="3">
    <source>
        <dbReference type="EMBL" id="GAA1534931.1"/>
    </source>
</evidence>
<dbReference type="PROSITE" id="PS50883">
    <property type="entry name" value="EAL"/>
    <property type="match status" value="1"/>
</dbReference>
<protein>
    <submittedName>
        <fullName evidence="3">HDOD domain-containing protein</fullName>
    </submittedName>
</protein>
<dbReference type="PANTHER" id="PTHR33525">
    <property type="match status" value="1"/>
</dbReference>
<proteinExistence type="predicted"/>
<comment type="caution">
    <text evidence="3">The sequence shown here is derived from an EMBL/GenBank/DDBJ whole genome shotgun (WGS) entry which is preliminary data.</text>
</comment>
<dbReference type="SMART" id="SM00052">
    <property type="entry name" value="EAL"/>
    <property type="match status" value="1"/>
</dbReference>
<accession>A0ABP4M021</accession>